<dbReference type="EC" id="3.2.1.52" evidence="3"/>
<comment type="catalytic activity">
    <reaction evidence="1">
        <text>Hydrolysis of terminal non-reducing N-acetyl-D-hexosamine residues in N-acetyl-beta-D-hexosaminides.</text>
        <dbReference type="EC" id="3.2.1.52"/>
    </reaction>
</comment>
<dbReference type="GO" id="GO:0004563">
    <property type="term" value="F:beta-N-acetylhexosaminidase activity"/>
    <property type="evidence" value="ECO:0007669"/>
    <property type="project" value="UniProtKB-EC"/>
</dbReference>
<keyword evidence="4" id="KW-0378">Hydrolase</keyword>
<dbReference type="Pfam" id="PF02838">
    <property type="entry name" value="Glyco_hydro_20b"/>
    <property type="match status" value="1"/>
</dbReference>
<reference evidence="12" key="1">
    <citation type="submission" date="2017-02" db="EMBL/GenBank/DDBJ databases">
        <title>Complete genome sequence of Cupriavidus necator strain NH9, a 3-chlorobenzoate degrader.</title>
        <authorList>
            <person name="Moriuchi R."/>
            <person name="Dohra H."/>
            <person name="Ogawa N."/>
        </authorList>
    </citation>
    <scope>NUCLEOTIDE SEQUENCE [LARGE SCALE GENOMIC DNA]</scope>
    <source>
        <strain evidence="12">NH9</strain>
    </source>
</reference>
<keyword evidence="5" id="KW-0326">Glycosidase</keyword>
<evidence type="ECO:0000256" key="4">
    <source>
        <dbReference type="ARBA" id="ARBA00022801"/>
    </source>
</evidence>
<dbReference type="SUPFAM" id="SSF51445">
    <property type="entry name" value="(Trans)glycosidases"/>
    <property type="match status" value="1"/>
</dbReference>
<feature type="domain" description="Beta-hexosaminidase bacterial type N-terminal" evidence="10">
    <location>
        <begin position="5"/>
        <end position="99"/>
    </location>
</feature>
<dbReference type="InterPro" id="IPR025705">
    <property type="entry name" value="Beta_hexosaminidase_sua/sub"/>
</dbReference>
<evidence type="ECO:0000313" key="12">
    <source>
        <dbReference type="Proteomes" id="UP000189627"/>
    </source>
</evidence>
<dbReference type="SUPFAM" id="SSF81296">
    <property type="entry name" value="E set domains"/>
    <property type="match status" value="1"/>
</dbReference>
<evidence type="ECO:0000256" key="8">
    <source>
        <dbReference type="PIRSR" id="PIRSR625705-1"/>
    </source>
</evidence>
<dbReference type="InterPro" id="IPR015883">
    <property type="entry name" value="Glyco_hydro_20_cat"/>
</dbReference>
<evidence type="ECO:0000256" key="3">
    <source>
        <dbReference type="ARBA" id="ARBA00012663"/>
    </source>
</evidence>
<dbReference type="PANTHER" id="PTHR22600:SF57">
    <property type="entry name" value="BETA-N-ACETYLHEXOSAMINIDASE"/>
    <property type="match status" value="1"/>
</dbReference>
<dbReference type="PANTHER" id="PTHR22600">
    <property type="entry name" value="BETA-HEXOSAMINIDASE"/>
    <property type="match status" value="1"/>
</dbReference>
<proteinExistence type="inferred from homology"/>
<dbReference type="OrthoDB" id="9763537at2"/>
<dbReference type="Gene3D" id="3.20.20.80">
    <property type="entry name" value="Glycosidases"/>
    <property type="match status" value="1"/>
</dbReference>
<dbReference type="GO" id="GO:0030203">
    <property type="term" value="P:glycosaminoglycan metabolic process"/>
    <property type="evidence" value="ECO:0007669"/>
    <property type="project" value="TreeGrafter"/>
</dbReference>
<evidence type="ECO:0000256" key="5">
    <source>
        <dbReference type="ARBA" id="ARBA00023295"/>
    </source>
</evidence>
<evidence type="ECO:0000256" key="1">
    <source>
        <dbReference type="ARBA" id="ARBA00001231"/>
    </source>
</evidence>
<dbReference type="InterPro" id="IPR017853">
    <property type="entry name" value="GH"/>
</dbReference>
<evidence type="ECO:0000259" key="9">
    <source>
        <dbReference type="Pfam" id="PF00728"/>
    </source>
</evidence>
<evidence type="ECO:0000256" key="7">
    <source>
        <dbReference type="ARBA" id="ARBA00033000"/>
    </source>
</evidence>
<dbReference type="InterPro" id="IPR029018">
    <property type="entry name" value="Hex-like_dom2"/>
</dbReference>
<dbReference type="Pfam" id="PF00728">
    <property type="entry name" value="Glyco_hydro_20"/>
    <property type="match status" value="1"/>
</dbReference>
<evidence type="ECO:0000313" key="11">
    <source>
        <dbReference type="EMBL" id="AVK72193.1"/>
    </source>
</evidence>
<dbReference type="EMBL" id="CP017757">
    <property type="protein sequence ID" value="AVK72193.1"/>
    <property type="molecule type" value="Genomic_DNA"/>
</dbReference>
<dbReference type="Proteomes" id="UP000189627">
    <property type="component" value="Chromosome 1"/>
</dbReference>
<name>A0A2P1DUW7_CUPNE</name>
<evidence type="ECO:0000256" key="2">
    <source>
        <dbReference type="ARBA" id="ARBA00006285"/>
    </source>
</evidence>
<evidence type="ECO:0000256" key="6">
    <source>
        <dbReference type="ARBA" id="ARBA00030512"/>
    </source>
</evidence>
<dbReference type="InterPro" id="IPR014756">
    <property type="entry name" value="Ig_E-set"/>
</dbReference>
<dbReference type="PRINTS" id="PR00738">
    <property type="entry name" value="GLHYDRLASE20"/>
</dbReference>
<comment type="similarity">
    <text evidence="2">Belongs to the glycosyl hydrolase 20 family.</text>
</comment>
<organism evidence="11 12">
    <name type="scientific">Cupriavidus necator</name>
    <name type="common">Alcaligenes eutrophus</name>
    <name type="synonym">Ralstonia eutropha</name>
    <dbReference type="NCBI Taxonomy" id="106590"/>
    <lineage>
        <taxon>Bacteria</taxon>
        <taxon>Pseudomonadati</taxon>
        <taxon>Pseudomonadota</taxon>
        <taxon>Betaproteobacteria</taxon>
        <taxon>Burkholderiales</taxon>
        <taxon>Burkholderiaceae</taxon>
        <taxon>Cupriavidus</taxon>
    </lineage>
</organism>
<feature type="domain" description="Glycoside hydrolase family 20 catalytic" evidence="9">
    <location>
        <begin position="102"/>
        <end position="531"/>
    </location>
</feature>
<dbReference type="AlphaFoldDB" id="A0A2P1DUW7"/>
<dbReference type="SUPFAM" id="SSF55545">
    <property type="entry name" value="beta-N-acetylhexosaminidase-like domain"/>
    <property type="match status" value="1"/>
</dbReference>
<evidence type="ECO:0000259" key="10">
    <source>
        <dbReference type="Pfam" id="PF02838"/>
    </source>
</evidence>
<dbReference type="GO" id="GO:0016020">
    <property type="term" value="C:membrane"/>
    <property type="evidence" value="ECO:0007669"/>
    <property type="project" value="TreeGrafter"/>
</dbReference>
<dbReference type="InterPro" id="IPR015882">
    <property type="entry name" value="HEX_bac_N"/>
</dbReference>
<dbReference type="Gene3D" id="3.30.379.10">
    <property type="entry name" value="Chitobiase/beta-hexosaminidase domain 2-like"/>
    <property type="match status" value="1"/>
</dbReference>
<dbReference type="KEGG" id="cuh:BJN34_07760"/>
<accession>A0A2P1DUW7</accession>
<feature type="active site" description="Proton donor" evidence="8">
    <location>
        <position position="306"/>
    </location>
</feature>
<protein>
    <recommendedName>
        <fullName evidence="3">beta-N-acetylhexosaminidase</fullName>
        <ecNumber evidence="3">3.2.1.52</ecNumber>
    </recommendedName>
    <alternativeName>
        <fullName evidence="6">Beta-N-acetylhexosaminidase</fullName>
    </alternativeName>
    <alternativeName>
        <fullName evidence="7">N-acetyl-beta-glucosaminidase</fullName>
    </alternativeName>
</protein>
<gene>
    <name evidence="11" type="ORF">BJN34_07760</name>
</gene>
<sequence length="589" mass="65156">MRGIELSLPDLAPAHVTALRERAVQLGLATQGLRLAGKVAPRALPADIAAPGGYRLRIGRTGVAIEGYDAAGLYHGVQTLLSLVPAGGGRIPAMTVEDAPRFAHRGMMVDLARNFRQPATLRRLIDQMSAYKLNRLHLHLSDDEGWRIDIPGLPELTGIGAQRCHDPGEDRCLLPQLASGPDNRSGGGYLRRDEYIALLRYAADRFVEVIPEIDMPAHARAAVVAMEARYRRLLAAGRAQEAEAFRLLDPDDASRTLSVQFYDRRSYLNPCSSGALNFAAKVIGELAAMHREAQAPLRVWHFGGDEAKNILLGPGFQPRDGTDPAKGRIDIAAQDQPWARSPRCQSWLRQHGMSSVGELPSVFAVQVSQIVNANGIEAMAAWQDGLKHAAGPHAFATQTVMVTLWDPLFWGGAEAARSWSAKGYRTVLALPDYLYLDFPYTRDAHERGYYWASQATDSYKVFSLAPDNLPQNAEVMPDRDGQPFELKSTGPAARIEGLQGQAWGEIMRTDQQFEYMVYPRLLALAERAWHRARWERPYREGERYKLGDTDHVDKSALASDWQGFASVVAQRELPKLKRAGVGYRPAPVE</sequence>
<dbReference type="GO" id="GO:0005975">
    <property type="term" value="P:carbohydrate metabolic process"/>
    <property type="evidence" value="ECO:0007669"/>
    <property type="project" value="InterPro"/>
</dbReference>